<protein>
    <submittedName>
        <fullName evidence="2">Uncharacterized protein</fullName>
    </submittedName>
</protein>
<name>A0ABT6FMY1_9FLAO</name>
<reference evidence="2" key="1">
    <citation type="submission" date="2022-11" db="EMBL/GenBank/DDBJ databases">
        <title>High-quality draft genome sequence of Galbibacter sp. strain CMA-7.</title>
        <authorList>
            <person name="Wei L."/>
            <person name="Dong C."/>
            <person name="Shao Z."/>
        </authorList>
    </citation>
    <scope>NUCLEOTIDE SEQUENCE</scope>
    <source>
        <strain evidence="2">CMA-7</strain>
    </source>
</reference>
<organism evidence="2 3">
    <name type="scientific">Galbibacter pacificus</name>
    <dbReference type="NCBI Taxonomy" id="2996052"/>
    <lineage>
        <taxon>Bacteria</taxon>
        <taxon>Pseudomonadati</taxon>
        <taxon>Bacteroidota</taxon>
        <taxon>Flavobacteriia</taxon>
        <taxon>Flavobacteriales</taxon>
        <taxon>Flavobacteriaceae</taxon>
        <taxon>Galbibacter</taxon>
    </lineage>
</organism>
<comment type="caution">
    <text evidence="2">The sequence shown here is derived from an EMBL/GenBank/DDBJ whole genome shotgun (WGS) entry which is preliminary data.</text>
</comment>
<proteinExistence type="predicted"/>
<evidence type="ECO:0000256" key="1">
    <source>
        <dbReference type="SAM" id="SignalP"/>
    </source>
</evidence>
<evidence type="ECO:0000313" key="3">
    <source>
        <dbReference type="Proteomes" id="UP001153642"/>
    </source>
</evidence>
<keyword evidence="3" id="KW-1185">Reference proteome</keyword>
<feature type="chain" id="PRO_5045764784" evidence="1">
    <location>
        <begin position="26"/>
        <end position="296"/>
    </location>
</feature>
<gene>
    <name evidence="2" type="ORF">OSR52_01990</name>
</gene>
<evidence type="ECO:0000313" key="2">
    <source>
        <dbReference type="EMBL" id="MDG3584621.1"/>
    </source>
</evidence>
<accession>A0ABT6FMY1</accession>
<sequence>MKTFSKFFFTTFLVTMLLSSYQNYSQTVPAPQVPISTPTDLDVGTIDSGAATVTVMDEAVLFYNPATSGPSITLTASVDDGEGNVFDSYQWYLVTADGTENTVTGQTTANLTLSGLAPGYHKYRIYGLLDNEGGTVTCQSEEYQDIILFVLPPLEVETTVNLNGNPLGYCANDIPDVPINLSVTNLTADYSASTNGYENPLGNDFEVTYSWFAVLEGGTANPIDLGTTTDNYDISITDAGSYTFYVEVEYVVKTDDGSRDYITYAGDVIDGSGDPLEITVTPIPGAPTITIGGITD</sequence>
<feature type="signal peptide" evidence="1">
    <location>
        <begin position="1"/>
        <end position="25"/>
    </location>
</feature>
<dbReference type="RefSeq" id="WP_277898379.1">
    <property type="nucleotide sequence ID" value="NZ_JAPMUA010000001.1"/>
</dbReference>
<dbReference type="EMBL" id="JAPMUA010000001">
    <property type="protein sequence ID" value="MDG3584621.1"/>
    <property type="molecule type" value="Genomic_DNA"/>
</dbReference>
<dbReference type="Proteomes" id="UP001153642">
    <property type="component" value="Unassembled WGS sequence"/>
</dbReference>
<keyword evidence="1" id="KW-0732">Signal</keyword>